<feature type="compositionally biased region" description="Basic residues" evidence="7">
    <location>
        <begin position="453"/>
        <end position="469"/>
    </location>
</feature>
<dbReference type="PROSITE" id="PS51686">
    <property type="entry name" value="SAM_MT_RSMB_NOP"/>
    <property type="match status" value="1"/>
</dbReference>
<feature type="compositionally biased region" description="Low complexity" evidence="7">
    <location>
        <begin position="440"/>
        <end position="452"/>
    </location>
</feature>
<dbReference type="FunFam" id="3.40.50.150:FF:000164">
    <property type="entry name" value="Methyltransferase NSUN5, putative"/>
    <property type="match status" value="1"/>
</dbReference>
<protein>
    <submittedName>
        <fullName evidence="9">S-adenosyl-L-methionine-dependent methyltransferase</fullName>
    </submittedName>
</protein>
<dbReference type="Pfam" id="PF01189">
    <property type="entry name" value="Methyltr_RsmB-F"/>
    <property type="match status" value="1"/>
</dbReference>
<dbReference type="AlphaFoldDB" id="A0A137P8C4"/>
<keyword evidence="1 6" id="KW-0489">Methyltransferase</keyword>
<dbReference type="InterPro" id="IPR023267">
    <property type="entry name" value="RCMT"/>
</dbReference>
<dbReference type="Proteomes" id="UP000070444">
    <property type="component" value="Unassembled WGS sequence"/>
</dbReference>
<name>A0A137P8C4_CONC2</name>
<evidence type="ECO:0000256" key="4">
    <source>
        <dbReference type="ARBA" id="ARBA00022884"/>
    </source>
</evidence>
<feature type="compositionally biased region" description="Basic and acidic residues" evidence="7">
    <location>
        <begin position="423"/>
        <end position="434"/>
    </location>
</feature>
<gene>
    <name evidence="9" type="ORF">CONCODRAFT_84802</name>
</gene>
<dbReference type="EMBL" id="KQ964479">
    <property type="protein sequence ID" value="KXN71255.1"/>
    <property type="molecule type" value="Genomic_DNA"/>
</dbReference>
<dbReference type="Pfam" id="PF21148">
    <property type="entry name" value="NSUN5_fdxn-like"/>
    <property type="match status" value="1"/>
</dbReference>
<dbReference type="STRING" id="796925.A0A137P8C4"/>
<feature type="region of interest" description="Disordered" evidence="7">
    <location>
        <begin position="423"/>
        <end position="469"/>
    </location>
</feature>
<comment type="caution">
    <text evidence="6">Lacks conserved residue(s) required for the propagation of feature annotation.</text>
</comment>
<dbReference type="GO" id="GO:0070475">
    <property type="term" value="P:rRNA base methylation"/>
    <property type="evidence" value="ECO:0007669"/>
    <property type="project" value="EnsemblFungi"/>
</dbReference>
<evidence type="ECO:0000256" key="5">
    <source>
        <dbReference type="ARBA" id="ARBA00053002"/>
    </source>
</evidence>
<keyword evidence="3 6" id="KW-0949">S-adenosyl-L-methionine</keyword>
<dbReference type="PANTHER" id="PTHR22807">
    <property type="entry name" value="NOP2 YEAST -RELATED NOL1/NOP2/FMU SUN DOMAIN-CONTAINING"/>
    <property type="match status" value="1"/>
</dbReference>
<feature type="binding site" evidence="6">
    <location>
        <position position="284"/>
    </location>
    <ligand>
        <name>S-adenosyl-L-methionine</name>
        <dbReference type="ChEBI" id="CHEBI:59789"/>
    </ligand>
</feature>
<keyword evidence="2 6" id="KW-0808">Transferase</keyword>
<dbReference type="OMA" id="SFKSRIY"/>
<dbReference type="GO" id="GO:0005730">
    <property type="term" value="C:nucleolus"/>
    <property type="evidence" value="ECO:0007669"/>
    <property type="project" value="EnsemblFungi"/>
</dbReference>
<organism evidence="9 10">
    <name type="scientific">Conidiobolus coronatus (strain ATCC 28846 / CBS 209.66 / NRRL 28638)</name>
    <name type="common">Delacroixia coronata</name>
    <dbReference type="NCBI Taxonomy" id="796925"/>
    <lineage>
        <taxon>Eukaryota</taxon>
        <taxon>Fungi</taxon>
        <taxon>Fungi incertae sedis</taxon>
        <taxon>Zoopagomycota</taxon>
        <taxon>Entomophthoromycotina</taxon>
        <taxon>Entomophthoromycetes</taxon>
        <taxon>Entomophthorales</taxon>
        <taxon>Ancylistaceae</taxon>
        <taxon>Conidiobolus</taxon>
    </lineage>
</organism>
<evidence type="ECO:0000256" key="3">
    <source>
        <dbReference type="ARBA" id="ARBA00022691"/>
    </source>
</evidence>
<feature type="domain" description="SAM-dependent MTase RsmB/NOP-type" evidence="8">
    <location>
        <begin position="106"/>
        <end position="414"/>
    </location>
</feature>
<sequence>MNFYRDASDILEKIENKKGTIKGLTLSDKVRDKKKMFAIICQTLKYKPIILELLEKISLTIKIKKGIVAPQGPIKDKITKYKPKLKELLAELRKERNVKSNKELIEDNSTAESIPRYIRVNTLKTNIDIVIKSFVKSGYELVEYDEEFDWSQKGLKVISKDPHVDNLLLLPPNSDLHDNRLFTSGAIILQDKASCFPAFILNPPENVHCIDACAAPGNKTSHLSMILNNTGKVFAFDKDNRRLQLLKKLTSKAGCKNINAQNLNFLDIDPNDPQYQYVEYILLDPSCSGSGIVNRFNHLTDSQESEDNQNERLDSLSGFQIKIILHAFQFPSVRKVTYSTCSVHMEENENVISKVLENENHEFVLSEKQQVLPTWKRRGLPIEGLTKEQSAALVRADPEQDGTNGFFVACFERDLPPVEIPVEEPKATHSDSALKKRKLPPVQQPQNNPNQKFKPKSGKKKRIGRPVTL</sequence>
<evidence type="ECO:0000259" key="8">
    <source>
        <dbReference type="PROSITE" id="PS51686"/>
    </source>
</evidence>
<evidence type="ECO:0000313" key="10">
    <source>
        <dbReference type="Proteomes" id="UP000070444"/>
    </source>
</evidence>
<proteinExistence type="inferred from homology"/>
<accession>A0A137P8C4</accession>
<dbReference type="InterPro" id="IPR049560">
    <property type="entry name" value="MeTrfase_RsmB-F_NOP2_cat"/>
</dbReference>
<comment type="similarity">
    <text evidence="6">Belongs to the class I-like SAM-binding methyltransferase superfamily. RsmB/NOP family.</text>
</comment>
<feature type="binding site" evidence="6">
    <location>
        <begin position="213"/>
        <end position="219"/>
    </location>
    <ligand>
        <name>S-adenosyl-L-methionine</name>
        <dbReference type="ChEBI" id="CHEBI:59789"/>
    </ligand>
</feature>
<evidence type="ECO:0000256" key="1">
    <source>
        <dbReference type="ARBA" id="ARBA00022603"/>
    </source>
</evidence>
<keyword evidence="10" id="KW-1185">Reference proteome</keyword>
<dbReference type="PRINTS" id="PR02008">
    <property type="entry name" value="RCMTFAMILY"/>
</dbReference>
<dbReference type="Gene3D" id="3.40.50.150">
    <property type="entry name" value="Vaccinia Virus protein VP39"/>
    <property type="match status" value="1"/>
</dbReference>
<evidence type="ECO:0000256" key="2">
    <source>
        <dbReference type="ARBA" id="ARBA00022679"/>
    </source>
</evidence>
<dbReference type="SUPFAM" id="SSF53335">
    <property type="entry name" value="S-adenosyl-L-methionine-dependent methyltransferases"/>
    <property type="match status" value="1"/>
</dbReference>
<dbReference type="PANTHER" id="PTHR22807:SF4">
    <property type="entry name" value="28S RRNA (CYTOSINE-C(5))-METHYLTRANSFERASE"/>
    <property type="match status" value="1"/>
</dbReference>
<evidence type="ECO:0000313" key="9">
    <source>
        <dbReference type="EMBL" id="KXN71255.1"/>
    </source>
</evidence>
<dbReference type="InterPro" id="IPR029063">
    <property type="entry name" value="SAM-dependent_MTases_sf"/>
</dbReference>
<feature type="active site" description="Nucleophile" evidence="6">
    <location>
        <position position="341"/>
    </location>
</feature>
<dbReference type="OrthoDB" id="435282at2759"/>
<dbReference type="InterPro" id="IPR049561">
    <property type="entry name" value="NSUN5_7_fdxn-like"/>
</dbReference>
<dbReference type="InterPro" id="IPR001678">
    <property type="entry name" value="MeTrfase_RsmB-F_NOP2_dom"/>
</dbReference>
<evidence type="ECO:0000256" key="7">
    <source>
        <dbReference type="SAM" id="MobiDB-lite"/>
    </source>
</evidence>
<feature type="binding site" evidence="6">
    <location>
        <position position="237"/>
    </location>
    <ligand>
        <name>S-adenosyl-L-methionine</name>
        <dbReference type="ChEBI" id="CHEBI:59789"/>
    </ligand>
</feature>
<keyword evidence="4 6" id="KW-0694">RNA-binding</keyword>
<evidence type="ECO:0000256" key="6">
    <source>
        <dbReference type="PROSITE-ProRule" id="PRU01023"/>
    </source>
</evidence>
<reference evidence="9 10" key="1">
    <citation type="journal article" date="2015" name="Genome Biol. Evol.">
        <title>Phylogenomic analyses indicate that early fungi evolved digesting cell walls of algal ancestors of land plants.</title>
        <authorList>
            <person name="Chang Y."/>
            <person name="Wang S."/>
            <person name="Sekimoto S."/>
            <person name="Aerts A.L."/>
            <person name="Choi C."/>
            <person name="Clum A."/>
            <person name="LaButti K.M."/>
            <person name="Lindquist E.A."/>
            <person name="Yee Ngan C."/>
            <person name="Ohm R.A."/>
            <person name="Salamov A.A."/>
            <person name="Grigoriev I.V."/>
            <person name="Spatafora J.W."/>
            <person name="Berbee M.L."/>
        </authorList>
    </citation>
    <scope>NUCLEOTIDE SEQUENCE [LARGE SCALE GENOMIC DNA]</scope>
    <source>
        <strain evidence="9 10">NRRL 28638</strain>
    </source>
</reference>
<dbReference type="GO" id="GO:0009383">
    <property type="term" value="F:rRNA (cytosine-C5-)-methyltransferase activity"/>
    <property type="evidence" value="ECO:0007669"/>
    <property type="project" value="EnsemblFungi"/>
</dbReference>
<comment type="catalytic activity">
    <reaction evidence="5">
        <text>a cytidine in 25S rRNA + S-adenosyl-L-methionine = a 5-methylcytidine in 25S rRNA + S-adenosyl-L-homocysteine + H(+)</text>
        <dbReference type="Rhea" id="RHEA:47780"/>
        <dbReference type="Rhea" id="RHEA-COMP:11911"/>
        <dbReference type="Rhea" id="RHEA-COMP:11912"/>
        <dbReference type="ChEBI" id="CHEBI:15378"/>
        <dbReference type="ChEBI" id="CHEBI:57856"/>
        <dbReference type="ChEBI" id="CHEBI:59789"/>
        <dbReference type="ChEBI" id="CHEBI:74483"/>
        <dbReference type="ChEBI" id="CHEBI:82748"/>
    </reaction>
</comment>
<dbReference type="GO" id="GO:0003723">
    <property type="term" value="F:RNA binding"/>
    <property type="evidence" value="ECO:0007669"/>
    <property type="project" value="UniProtKB-UniRule"/>
</dbReference>
<dbReference type="Gene3D" id="3.30.70.1170">
    <property type="entry name" value="Sun protein, domain 3"/>
    <property type="match status" value="1"/>
</dbReference>